<evidence type="ECO:0000313" key="2">
    <source>
        <dbReference type="Proteomes" id="UP000073492"/>
    </source>
</evidence>
<protein>
    <recommendedName>
        <fullName evidence="3">F-box domain-containing protein</fullName>
    </recommendedName>
</protein>
<proteinExistence type="predicted"/>
<reference evidence="1 2" key="1">
    <citation type="submission" date="2015-07" db="EMBL/GenBank/DDBJ databases">
        <title>Comparative genomics of the Sigatoka disease complex on banana suggests a link between parallel evolutionary changes in Pseudocercospora fijiensis and Pseudocercospora eumusae and increased virulence on the banana host.</title>
        <authorList>
            <person name="Chang T.-C."/>
            <person name="Salvucci A."/>
            <person name="Crous P.W."/>
            <person name="Stergiopoulos I."/>
        </authorList>
    </citation>
    <scope>NUCLEOTIDE SEQUENCE [LARGE SCALE GENOMIC DNA]</scope>
    <source>
        <strain evidence="1 2">CBS 116634</strain>
    </source>
</reference>
<dbReference type="InterPro" id="IPR036047">
    <property type="entry name" value="F-box-like_dom_sf"/>
</dbReference>
<keyword evidence="2" id="KW-1185">Reference proteome</keyword>
<organism evidence="1 2">
    <name type="scientific">Pseudocercospora musae</name>
    <dbReference type="NCBI Taxonomy" id="113226"/>
    <lineage>
        <taxon>Eukaryota</taxon>
        <taxon>Fungi</taxon>
        <taxon>Dikarya</taxon>
        <taxon>Ascomycota</taxon>
        <taxon>Pezizomycotina</taxon>
        <taxon>Dothideomycetes</taxon>
        <taxon>Dothideomycetidae</taxon>
        <taxon>Mycosphaerellales</taxon>
        <taxon>Mycosphaerellaceae</taxon>
        <taxon>Pseudocercospora</taxon>
    </lineage>
</organism>
<dbReference type="AlphaFoldDB" id="A0A139I5D5"/>
<dbReference type="OrthoDB" id="3800738at2759"/>
<name>A0A139I5D5_9PEZI</name>
<dbReference type="Proteomes" id="UP000073492">
    <property type="component" value="Unassembled WGS sequence"/>
</dbReference>
<accession>A0A139I5D5</accession>
<sequence length="116" mass="13348">MAPMYAACHAALSTAELLESILLQVRVKHILLVQRVSKQWRNTIIGSLQLQRALFLKPLNRDHDRVDTKDRKCDEGVTQGPHIIINPLLRFIGRTRRWGNDPVDVRFDLKILVSLD</sequence>
<dbReference type="EMBL" id="LFZO01000299">
    <property type="protein sequence ID" value="KXT09896.1"/>
    <property type="molecule type" value="Genomic_DNA"/>
</dbReference>
<comment type="caution">
    <text evidence="1">The sequence shown here is derived from an EMBL/GenBank/DDBJ whole genome shotgun (WGS) entry which is preliminary data.</text>
</comment>
<evidence type="ECO:0008006" key="3">
    <source>
        <dbReference type="Google" id="ProtNLM"/>
    </source>
</evidence>
<gene>
    <name evidence="1" type="ORF">AC579_8818</name>
</gene>
<dbReference type="SUPFAM" id="SSF81383">
    <property type="entry name" value="F-box domain"/>
    <property type="match status" value="1"/>
</dbReference>
<evidence type="ECO:0000313" key="1">
    <source>
        <dbReference type="EMBL" id="KXT09896.1"/>
    </source>
</evidence>